<evidence type="ECO:0000256" key="4">
    <source>
        <dbReference type="ARBA" id="ARBA00023136"/>
    </source>
</evidence>
<feature type="transmembrane region" description="Helical" evidence="5">
    <location>
        <begin position="404"/>
        <end position="434"/>
    </location>
</feature>
<dbReference type="Pfam" id="PF04932">
    <property type="entry name" value="Wzy_C"/>
    <property type="match status" value="1"/>
</dbReference>
<evidence type="ECO:0000256" key="5">
    <source>
        <dbReference type="SAM" id="Phobius"/>
    </source>
</evidence>
<evidence type="ECO:0000256" key="1">
    <source>
        <dbReference type="ARBA" id="ARBA00004141"/>
    </source>
</evidence>
<accession>A0A2H0VGN7</accession>
<dbReference type="AlphaFoldDB" id="A0A2H0VGN7"/>
<reference evidence="8" key="1">
    <citation type="submission" date="2017-09" db="EMBL/GenBank/DDBJ databases">
        <title>Depth-based differentiation of microbial function through sediment-hosted aquifers and enrichment of novel symbionts in the deep terrestrial subsurface.</title>
        <authorList>
            <person name="Probst A.J."/>
            <person name="Ladd B."/>
            <person name="Jarett J.K."/>
            <person name="Geller-Mcgrath D.E."/>
            <person name="Sieber C.M.K."/>
            <person name="Emerson J.B."/>
            <person name="Anantharaman K."/>
            <person name="Thomas B.C."/>
            <person name="Malmstrom R."/>
            <person name="Stieglmeier M."/>
            <person name="Klingl A."/>
            <person name="Woyke T."/>
            <person name="Ryan C.M."/>
            <person name="Banfield J.F."/>
        </authorList>
    </citation>
    <scope>NUCLEOTIDE SEQUENCE [LARGE SCALE GENOMIC DNA]</scope>
</reference>
<keyword evidence="4 5" id="KW-0472">Membrane</keyword>
<comment type="caution">
    <text evidence="7">The sequence shown here is derived from an EMBL/GenBank/DDBJ whole genome shotgun (WGS) entry which is preliminary data.</text>
</comment>
<feature type="transmembrane region" description="Helical" evidence="5">
    <location>
        <begin position="135"/>
        <end position="155"/>
    </location>
</feature>
<feature type="transmembrane region" description="Helical" evidence="5">
    <location>
        <begin position="109"/>
        <end position="128"/>
    </location>
</feature>
<sequence length="751" mass="85664">MVTDSFYRKTIIWSLLGLAFVPVVITSNTLVSLIIAKVAFTRFLIALALVFLAMFLFKKKDFVDFLNWSFLKSPIFISLSFFTILAGISTFLAGNPYRSFFGTILRGEGYVHLLYMFTFFALTSLVFRRKQWLQFFKASIVTGAMVSADTILSYIQTGERAEGIFLRNPTFISAYLLFAIFSALIVLVYENRRSWKKFSYAVLGLSVIGLAVSNTRSIILGLIVALLTTAFYLAVKAGGARVKLLGKHISIRNLVIQLFILLALFGVIFIFTLNNSIWERVPGLNRFSELSTQTQTIQSRFVAAKISLASINPTSVGFDRFLFGWGPDSYNVAFNKYFDPKIQRYETKLFDRAHNQVMDVLVMNGLLGLVAYLSIWFFAFRATLTASLSNEDKGKELLLKSSMIFFAVAYFVHNLAFFDQISTYVPVFVFWGFSSYVLQREKSKPSYEFIKTPKWIAVILGLFLLASFYVTAFIPYRQTSKLTEGLRKQNPTFIMEHMDEISSPLNYAQAEIRKKLVLSLADIINDPRAKPLINKSWALMEEIISLEPQEPRNMEVLALSYQTYGENSGSPELIKRAEELFRQELELIPGRQETLFLLAKNLITQGRLEEALGVADDILATDSSSANANLYYSMIMAPLDWSGAHGIDELMKDLFYENRKAFNVYIEISEQEITYYRNMHRLYLVHYARQRDGGAFRSVLSRAIRMEDILQSIQTEQIPNGFMDEPMGSMKQVLEQALNLFDQFGWEGVSF</sequence>
<evidence type="ECO:0000259" key="6">
    <source>
        <dbReference type="Pfam" id="PF04932"/>
    </source>
</evidence>
<evidence type="ECO:0000313" key="7">
    <source>
        <dbReference type="EMBL" id="PIR98248.1"/>
    </source>
</evidence>
<feature type="transmembrane region" description="Helical" evidence="5">
    <location>
        <begin position="40"/>
        <end position="57"/>
    </location>
</feature>
<feature type="transmembrane region" description="Helical" evidence="5">
    <location>
        <begin position="201"/>
        <end position="234"/>
    </location>
</feature>
<feature type="transmembrane region" description="Helical" evidence="5">
    <location>
        <begin position="170"/>
        <end position="189"/>
    </location>
</feature>
<dbReference type="Proteomes" id="UP000231466">
    <property type="component" value="Unassembled WGS sequence"/>
</dbReference>
<proteinExistence type="predicted"/>
<dbReference type="EMBL" id="PFAH01000002">
    <property type="protein sequence ID" value="PIR98248.1"/>
    <property type="molecule type" value="Genomic_DNA"/>
</dbReference>
<feature type="domain" description="O-antigen ligase-related" evidence="6">
    <location>
        <begin position="202"/>
        <end position="373"/>
    </location>
</feature>
<protein>
    <recommendedName>
        <fullName evidence="6">O-antigen ligase-related domain-containing protein</fullName>
    </recommendedName>
</protein>
<feature type="transmembrane region" description="Helical" evidence="5">
    <location>
        <begin position="69"/>
        <end position="89"/>
    </location>
</feature>
<dbReference type="InterPro" id="IPR007016">
    <property type="entry name" value="O-antigen_ligase-rel_domated"/>
</dbReference>
<evidence type="ECO:0000256" key="3">
    <source>
        <dbReference type="ARBA" id="ARBA00022989"/>
    </source>
</evidence>
<name>A0A2H0VGN7_9BACT</name>
<keyword evidence="3 5" id="KW-1133">Transmembrane helix</keyword>
<feature type="transmembrane region" description="Helical" evidence="5">
    <location>
        <begin position="455"/>
        <end position="476"/>
    </location>
</feature>
<dbReference type="PANTHER" id="PTHR37422:SF13">
    <property type="entry name" value="LIPOPOLYSACCHARIDE BIOSYNTHESIS PROTEIN PA4999-RELATED"/>
    <property type="match status" value="1"/>
</dbReference>
<comment type="subcellular location">
    <subcellularLocation>
        <location evidence="1">Membrane</location>
        <topology evidence="1">Multi-pass membrane protein</topology>
    </subcellularLocation>
</comment>
<keyword evidence="2 5" id="KW-0812">Transmembrane</keyword>
<organism evidence="7 8">
    <name type="scientific">Candidatus Colwellbacteria bacterium CG10_big_fil_rev_8_21_14_0_10_42_22</name>
    <dbReference type="NCBI Taxonomy" id="1974540"/>
    <lineage>
        <taxon>Bacteria</taxon>
        <taxon>Candidatus Colwelliibacteriota</taxon>
    </lineage>
</organism>
<dbReference type="PANTHER" id="PTHR37422">
    <property type="entry name" value="TEICHURONIC ACID BIOSYNTHESIS PROTEIN TUAE"/>
    <property type="match status" value="1"/>
</dbReference>
<dbReference type="Gene3D" id="1.25.40.10">
    <property type="entry name" value="Tetratricopeptide repeat domain"/>
    <property type="match status" value="1"/>
</dbReference>
<feature type="transmembrane region" description="Helical" evidence="5">
    <location>
        <begin position="12"/>
        <end position="34"/>
    </location>
</feature>
<evidence type="ECO:0000256" key="2">
    <source>
        <dbReference type="ARBA" id="ARBA00022692"/>
    </source>
</evidence>
<feature type="transmembrane region" description="Helical" evidence="5">
    <location>
        <begin position="254"/>
        <end position="273"/>
    </location>
</feature>
<dbReference type="InterPro" id="IPR051533">
    <property type="entry name" value="WaaL-like"/>
</dbReference>
<dbReference type="SUPFAM" id="SSF48452">
    <property type="entry name" value="TPR-like"/>
    <property type="match status" value="1"/>
</dbReference>
<dbReference type="InterPro" id="IPR011990">
    <property type="entry name" value="TPR-like_helical_dom_sf"/>
</dbReference>
<gene>
    <name evidence="7" type="ORF">COT89_00885</name>
</gene>
<dbReference type="GO" id="GO:0016020">
    <property type="term" value="C:membrane"/>
    <property type="evidence" value="ECO:0007669"/>
    <property type="project" value="UniProtKB-SubCell"/>
</dbReference>
<evidence type="ECO:0000313" key="8">
    <source>
        <dbReference type="Proteomes" id="UP000231466"/>
    </source>
</evidence>
<feature type="transmembrane region" description="Helical" evidence="5">
    <location>
        <begin position="361"/>
        <end position="384"/>
    </location>
</feature>